<dbReference type="AlphaFoldDB" id="A0A1Y6MGG9"/>
<name>A0A1Y6MGG9_9GAMM</name>
<feature type="transmembrane region" description="Helical" evidence="1">
    <location>
        <begin position="43"/>
        <end position="62"/>
    </location>
</feature>
<dbReference type="Proteomes" id="UP000195719">
    <property type="component" value="Unassembled WGS sequence"/>
</dbReference>
<keyword evidence="1" id="KW-0812">Transmembrane</keyword>
<feature type="transmembrane region" description="Helical" evidence="1">
    <location>
        <begin position="20"/>
        <end position="37"/>
    </location>
</feature>
<keyword evidence="1" id="KW-1133">Transmembrane helix</keyword>
<organism evidence="2 3">
    <name type="scientific">Photobacterium andalusiense</name>
    <dbReference type="NCBI Taxonomy" id="2204296"/>
    <lineage>
        <taxon>Bacteria</taxon>
        <taxon>Pseudomonadati</taxon>
        <taxon>Pseudomonadota</taxon>
        <taxon>Gammaproteobacteria</taxon>
        <taxon>Vibrionales</taxon>
        <taxon>Vibrionaceae</taxon>
        <taxon>Photobacterium</taxon>
    </lineage>
</organism>
<keyword evidence="1" id="KW-0472">Membrane</keyword>
<proteinExistence type="predicted"/>
<reference evidence="3" key="1">
    <citation type="submission" date="2017-06" db="EMBL/GenBank/DDBJ databases">
        <authorList>
            <person name="Rodrigo-Torres L."/>
            <person name="Arahal R.D."/>
            <person name="Lucena T."/>
        </authorList>
    </citation>
    <scope>NUCLEOTIDE SEQUENCE [LARGE SCALE GENOMIC DNA]</scope>
    <source>
        <strain evidence="3">CECT 9192</strain>
    </source>
</reference>
<protein>
    <submittedName>
        <fullName evidence="2">Uncharacterized protein</fullName>
    </submittedName>
</protein>
<dbReference type="RefSeq" id="WP_087853373.1">
    <property type="nucleotide sequence ID" value="NZ_FYAJ01000002.1"/>
</dbReference>
<evidence type="ECO:0000313" key="2">
    <source>
        <dbReference type="EMBL" id="SMY35009.1"/>
    </source>
</evidence>
<sequence>MEMLDKWAERIYSENDFGRGVATSLSGVIGLSTYIFFNDWVVALFVVMIAFPILRIVASALHKWRRNLAEQRSIESGLESTFNGLSSLERAVVDAFVDAGGTALTFSQINRLDLSSSAIESLVQRELLWTSVMSDGMTENFVLDMALFDKAISKKVESAH</sequence>
<accession>A0A1Y6MGG9</accession>
<evidence type="ECO:0000313" key="3">
    <source>
        <dbReference type="Proteomes" id="UP000195719"/>
    </source>
</evidence>
<evidence type="ECO:0000256" key="1">
    <source>
        <dbReference type="SAM" id="Phobius"/>
    </source>
</evidence>
<dbReference type="EMBL" id="FYAJ01000002">
    <property type="protein sequence ID" value="SMY35009.1"/>
    <property type="molecule type" value="Genomic_DNA"/>
</dbReference>
<keyword evidence="3" id="KW-1185">Reference proteome</keyword>
<gene>
    <name evidence="2" type="ORF">PAND9192_01677</name>
</gene>